<proteinExistence type="predicted"/>
<protein>
    <submittedName>
        <fullName evidence="1">Uncharacterized protein</fullName>
    </submittedName>
</protein>
<name>A0A2P2PHR8_RHIMU</name>
<organism evidence="1">
    <name type="scientific">Rhizophora mucronata</name>
    <name type="common">Asiatic mangrove</name>
    <dbReference type="NCBI Taxonomy" id="61149"/>
    <lineage>
        <taxon>Eukaryota</taxon>
        <taxon>Viridiplantae</taxon>
        <taxon>Streptophyta</taxon>
        <taxon>Embryophyta</taxon>
        <taxon>Tracheophyta</taxon>
        <taxon>Spermatophyta</taxon>
        <taxon>Magnoliopsida</taxon>
        <taxon>eudicotyledons</taxon>
        <taxon>Gunneridae</taxon>
        <taxon>Pentapetalae</taxon>
        <taxon>rosids</taxon>
        <taxon>fabids</taxon>
        <taxon>Malpighiales</taxon>
        <taxon>Rhizophoraceae</taxon>
        <taxon>Rhizophora</taxon>
    </lineage>
</organism>
<dbReference type="EMBL" id="GGEC01073748">
    <property type="protein sequence ID" value="MBX54232.1"/>
    <property type="molecule type" value="Transcribed_RNA"/>
</dbReference>
<dbReference type="AlphaFoldDB" id="A0A2P2PHR8"/>
<sequence>MCKRYLRAVVKQAYMYMEEISSIYHI</sequence>
<reference evidence="1" key="1">
    <citation type="submission" date="2018-02" db="EMBL/GenBank/DDBJ databases">
        <title>Rhizophora mucronata_Transcriptome.</title>
        <authorList>
            <person name="Meera S.P."/>
            <person name="Sreeshan A."/>
            <person name="Augustine A."/>
        </authorList>
    </citation>
    <scope>NUCLEOTIDE SEQUENCE</scope>
    <source>
        <tissue evidence="1">Leaf</tissue>
    </source>
</reference>
<accession>A0A2P2PHR8</accession>
<evidence type="ECO:0000313" key="1">
    <source>
        <dbReference type="EMBL" id="MBX54232.1"/>
    </source>
</evidence>